<dbReference type="SUPFAM" id="SSF52833">
    <property type="entry name" value="Thioredoxin-like"/>
    <property type="match status" value="1"/>
</dbReference>
<dbReference type="EMBL" id="JACXLC010000001">
    <property type="protein sequence ID" value="MBD2842798.1"/>
    <property type="molecule type" value="Genomic_DNA"/>
</dbReference>
<dbReference type="PANTHER" id="PTHR12151">
    <property type="entry name" value="ELECTRON TRANSPORT PROTIN SCO1/SENC FAMILY MEMBER"/>
    <property type="match status" value="1"/>
</dbReference>
<dbReference type="RefSeq" id="WP_190788230.1">
    <property type="nucleotide sequence ID" value="NZ_JACXLC010000001.1"/>
</dbReference>
<dbReference type="PANTHER" id="PTHR12151:SF25">
    <property type="entry name" value="LINALOOL DEHYDRATASE_ISOMERASE DOMAIN-CONTAINING PROTEIN"/>
    <property type="match status" value="1"/>
</dbReference>
<evidence type="ECO:0000313" key="3">
    <source>
        <dbReference type="EMBL" id="MBD2842798.1"/>
    </source>
</evidence>
<keyword evidence="2" id="KW-0732">Signal</keyword>
<dbReference type="CDD" id="cd02968">
    <property type="entry name" value="SCO"/>
    <property type="match status" value="1"/>
</dbReference>
<dbReference type="InterPro" id="IPR003782">
    <property type="entry name" value="SCO1/SenC"/>
</dbReference>
<reference evidence="3 4" key="1">
    <citation type="submission" date="2020-09" db="EMBL/GenBank/DDBJ databases">
        <authorList>
            <person name="Yoon J.-W."/>
        </authorList>
    </citation>
    <scope>NUCLEOTIDE SEQUENCE [LARGE SCALE GENOMIC DNA]</scope>
    <source>
        <strain evidence="3 4">KMU-140</strain>
    </source>
</reference>
<protein>
    <submittedName>
        <fullName evidence="3">SCO family protein</fullName>
    </submittedName>
</protein>
<evidence type="ECO:0000256" key="2">
    <source>
        <dbReference type="SAM" id="SignalP"/>
    </source>
</evidence>
<accession>A0ABR8KPX4</accession>
<keyword evidence="4" id="KW-1185">Reference proteome</keyword>
<dbReference type="Gene3D" id="3.40.30.10">
    <property type="entry name" value="Glutaredoxin"/>
    <property type="match status" value="1"/>
</dbReference>
<organism evidence="3 4">
    <name type="scientific">Erythrobacter rubeus</name>
    <dbReference type="NCBI Taxonomy" id="2760803"/>
    <lineage>
        <taxon>Bacteria</taxon>
        <taxon>Pseudomonadati</taxon>
        <taxon>Pseudomonadota</taxon>
        <taxon>Alphaproteobacteria</taxon>
        <taxon>Sphingomonadales</taxon>
        <taxon>Erythrobacteraceae</taxon>
        <taxon>Erythrobacter/Porphyrobacter group</taxon>
        <taxon>Erythrobacter</taxon>
    </lineage>
</organism>
<proteinExistence type="inferred from homology"/>
<dbReference type="InterPro" id="IPR036249">
    <property type="entry name" value="Thioredoxin-like_sf"/>
</dbReference>
<evidence type="ECO:0000256" key="1">
    <source>
        <dbReference type="ARBA" id="ARBA00010996"/>
    </source>
</evidence>
<name>A0ABR8KPX4_9SPHN</name>
<evidence type="ECO:0000313" key="4">
    <source>
        <dbReference type="Proteomes" id="UP000635384"/>
    </source>
</evidence>
<comment type="caution">
    <text evidence="3">The sequence shown here is derived from an EMBL/GenBank/DDBJ whole genome shotgun (WGS) entry which is preliminary data.</text>
</comment>
<feature type="chain" id="PRO_5045282373" evidence="2">
    <location>
        <begin position="28"/>
        <end position="208"/>
    </location>
</feature>
<comment type="similarity">
    <text evidence="1">Belongs to the SCO1/2 family.</text>
</comment>
<feature type="signal peptide" evidence="2">
    <location>
        <begin position="1"/>
        <end position="27"/>
    </location>
</feature>
<dbReference type="Pfam" id="PF02630">
    <property type="entry name" value="SCO1-SenC"/>
    <property type="match status" value="1"/>
</dbReference>
<dbReference type="PROSITE" id="PS51257">
    <property type="entry name" value="PROKAR_LIPOPROTEIN"/>
    <property type="match status" value="1"/>
</dbReference>
<gene>
    <name evidence="3" type="ORF">IB285_11090</name>
</gene>
<dbReference type="Proteomes" id="UP000635384">
    <property type="component" value="Unassembled WGS sequence"/>
</dbReference>
<sequence>MNHLAKPSRPRLLVGGIAFAAALGLSACGGPEIAAPPEEPPLAGASIGGEFELVNPAGETVRWGDFDGQYRIVYFGYAYCPDVCPIDVGQMARGLKKLDESEPEKVAKIQPIFITIDPERDTPEVVGEFTDAFSEDLIGLTGTPEQVKAAADTFRVYYEKGEDLGGGQYLMNHSNITYLFGPSGEPLATLPTDQGAEAVAAEIDKWVS</sequence>